<dbReference type="GO" id="GO:0006955">
    <property type="term" value="P:immune response"/>
    <property type="evidence" value="ECO:0007669"/>
    <property type="project" value="TreeGrafter"/>
</dbReference>
<organism evidence="3 4">
    <name type="scientific">Terrapene triunguis</name>
    <name type="common">Three-toed box turtle</name>
    <dbReference type="NCBI Taxonomy" id="2587831"/>
    <lineage>
        <taxon>Eukaryota</taxon>
        <taxon>Metazoa</taxon>
        <taxon>Chordata</taxon>
        <taxon>Craniata</taxon>
        <taxon>Vertebrata</taxon>
        <taxon>Euteleostomi</taxon>
        <taxon>Archelosauria</taxon>
        <taxon>Testudinata</taxon>
        <taxon>Testudines</taxon>
        <taxon>Cryptodira</taxon>
        <taxon>Durocryptodira</taxon>
        <taxon>Testudinoidea</taxon>
        <taxon>Emydidae</taxon>
        <taxon>Terrapene</taxon>
    </lineage>
</organism>
<evidence type="ECO:0000259" key="2">
    <source>
        <dbReference type="Pfam" id="PF16497"/>
    </source>
</evidence>
<reference evidence="3" key="1">
    <citation type="submission" date="2025-08" db="UniProtKB">
        <authorList>
            <consortium name="Ensembl"/>
        </authorList>
    </citation>
    <scope>IDENTIFICATION</scope>
</reference>
<evidence type="ECO:0000313" key="4">
    <source>
        <dbReference type="Proteomes" id="UP000472274"/>
    </source>
</evidence>
<dbReference type="GO" id="GO:0030884">
    <property type="term" value="F:exogenous lipid antigen binding"/>
    <property type="evidence" value="ECO:0007669"/>
    <property type="project" value="TreeGrafter"/>
</dbReference>
<protein>
    <recommendedName>
        <fullName evidence="2">MHC class I-like antigen recognition-like domain-containing protein</fullName>
    </recommendedName>
</protein>
<dbReference type="InParanoid" id="A0A674JYR4"/>
<dbReference type="InterPro" id="IPR011162">
    <property type="entry name" value="MHC_I/II-like_Ag-recog"/>
</dbReference>
<keyword evidence="4" id="KW-1185">Reference proteome</keyword>
<dbReference type="PANTHER" id="PTHR16675:SF160">
    <property type="entry name" value="T-CELL SURFACE GLYCOPROTEIN CD1A"/>
    <property type="match status" value="1"/>
</dbReference>
<reference evidence="3" key="2">
    <citation type="submission" date="2025-09" db="UniProtKB">
        <authorList>
            <consortium name="Ensembl"/>
        </authorList>
    </citation>
    <scope>IDENTIFICATION</scope>
</reference>
<dbReference type="InterPro" id="IPR050208">
    <property type="entry name" value="MHC_class-I_related"/>
</dbReference>
<feature type="domain" description="MHC class I-like antigen recognition-like" evidence="2">
    <location>
        <begin position="25"/>
        <end position="197"/>
    </location>
</feature>
<dbReference type="SUPFAM" id="SSF54452">
    <property type="entry name" value="MHC antigen-recognition domain"/>
    <property type="match status" value="1"/>
</dbReference>
<dbReference type="PANTHER" id="PTHR16675">
    <property type="entry name" value="MHC CLASS I-RELATED"/>
    <property type="match status" value="1"/>
</dbReference>
<dbReference type="Pfam" id="PF16497">
    <property type="entry name" value="MHC_I_3"/>
    <property type="match status" value="1"/>
</dbReference>
<dbReference type="GO" id="GO:0001916">
    <property type="term" value="P:positive regulation of T cell mediated cytotoxicity"/>
    <property type="evidence" value="ECO:0007669"/>
    <property type="project" value="TreeGrafter"/>
</dbReference>
<dbReference type="GeneTree" id="ENSGT01120000271825"/>
<sequence length="323" mass="34741">SACSPSPAQSPLLPAGHLRSPAPVSVTLRVLHINVFHNASSTDTDMRALLGDLETNSMDCSTCEIRFLQPWVEQGLTPKQWQDLELLIHRSLSNFNRTVNTIAQQQGMGYPFVTQGSLVCELHPNGTSRGFYDTAVNGEDFISFDADTGKWVARQGDKLALYARDLLNQDKGTASMLQFLLRTTCVNQLKSFVQHGNESLERQGEAGHPSPVCLLFIQGSPTKCSYAAISGWAGGGCLYKDPSSGTEMQPPLGWGRGLFIQGSLAWCTNTAISGVEHSSHFIAALQTSLGQEVKRVPSPVVTAGVWPGQRGQRLTAGNGAGLG</sequence>
<dbReference type="GO" id="GO:0048006">
    <property type="term" value="P:antigen processing and presentation, endogenous lipid antigen via MHC class Ib"/>
    <property type="evidence" value="ECO:0007669"/>
    <property type="project" value="TreeGrafter"/>
</dbReference>
<evidence type="ECO:0000256" key="1">
    <source>
        <dbReference type="ARBA" id="ARBA00023180"/>
    </source>
</evidence>
<dbReference type="InterPro" id="IPR037055">
    <property type="entry name" value="MHC_I-like_Ag-recog_sf"/>
</dbReference>
<dbReference type="AlphaFoldDB" id="A0A674JYR4"/>
<keyword evidence="1" id="KW-0325">Glycoprotein</keyword>
<dbReference type="Proteomes" id="UP000472274">
    <property type="component" value="Unplaced"/>
</dbReference>
<evidence type="ECO:0000313" key="3">
    <source>
        <dbReference type="Ensembl" id="ENSTMTP00000025783.1"/>
    </source>
</evidence>
<dbReference type="GO" id="GO:0071723">
    <property type="term" value="F:lipopeptide binding"/>
    <property type="evidence" value="ECO:0007669"/>
    <property type="project" value="TreeGrafter"/>
</dbReference>
<proteinExistence type="predicted"/>
<dbReference type="GO" id="GO:0048007">
    <property type="term" value="P:antigen processing and presentation, exogenous lipid antigen via MHC class Ib"/>
    <property type="evidence" value="ECO:0007669"/>
    <property type="project" value="TreeGrafter"/>
</dbReference>
<accession>A0A674JYR4</accession>
<dbReference type="Ensembl" id="ENSTMTT00000026711.1">
    <property type="protein sequence ID" value="ENSTMTP00000025783.1"/>
    <property type="gene ID" value="ENSTMTG00000018799.1"/>
</dbReference>
<dbReference type="GO" id="GO:0009897">
    <property type="term" value="C:external side of plasma membrane"/>
    <property type="evidence" value="ECO:0007669"/>
    <property type="project" value="TreeGrafter"/>
</dbReference>
<name>A0A674JYR4_9SAUR</name>
<dbReference type="GO" id="GO:0005615">
    <property type="term" value="C:extracellular space"/>
    <property type="evidence" value="ECO:0007669"/>
    <property type="project" value="TreeGrafter"/>
</dbReference>
<dbReference type="Gene3D" id="3.30.500.10">
    <property type="entry name" value="MHC class I-like antigen recognition-like"/>
    <property type="match status" value="1"/>
</dbReference>
<dbReference type="InterPro" id="IPR011161">
    <property type="entry name" value="MHC_I-like_Ag-recog"/>
</dbReference>
<dbReference type="GO" id="GO:0030883">
    <property type="term" value="F:endogenous lipid antigen binding"/>
    <property type="evidence" value="ECO:0007669"/>
    <property type="project" value="TreeGrafter"/>
</dbReference>